<feature type="chain" id="PRO_5046120948" evidence="2">
    <location>
        <begin position="34"/>
        <end position="58"/>
    </location>
</feature>
<feature type="region of interest" description="Disordered" evidence="1">
    <location>
        <begin position="30"/>
        <end position="58"/>
    </location>
</feature>
<accession>A0ABV0LE48</accession>
<sequence>MSLPKKLAKIGGPVLALCLVAAAPVIGATSASADDGTQAVTVTPTPPPATTEGNPWHG</sequence>
<comment type="caution">
    <text evidence="3">The sequence shown here is derived from an EMBL/GenBank/DDBJ whole genome shotgun (WGS) entry which is preliminary data.</text>
</comment>
<keyword evidence="4" id="KW-1185">Reference proteome</keyword>
<keyword evidence="2" id="KW-0732">Signal</keyword>
<evidence type="ECO:0000313" key="4">
    <source>
        <dbReference type="Proteomes" id="UP001440984"/>
    </source>
</evidence>
<reference evidence="3 4" key="1">
    <citation type="submission" date="2024-05" db="EMBL/GenBank/DDBJ databases">
        <authorList>
            <person name="Zhao H."/>
            <person name="Xu Y."/>
            <person name="Lin S."/>
            <person name="Spain J.C."/>
            <person name="Zhou N.-Y."/>
        </authorList>
    </citation>
    <scope>NUCLEOTIDE SEQUENCE [LARGE SCALE GENOMIC DNA]</scope>
    <source>
        <strain evidence="3 4">NEAU-NG30</strain>
    </source>
</reference>
<evidence type="ECO:0000313" key="3">
    <source>
        <dbReference type="EMBL" id="MEQ0560568.1"/>
    </source>
</evidence>
<evidence type="ECO:0000256" key="1">
    <source>
        <dbReference type="SAM" id="MobiDB-lite"/>
    </source>
</evidence>
<evidence type="ECO:0000256" key="2">
    <source>
        <dbReference type="SAM" id="SignalP"/>
    </source>
</evidence>
<organism evidence="3 4">
    <name type="scientific">Amycolatopsis melonis</name>
    <dbReference type="NCBI Taxonomy" id="3156488"/>
    <lineage>
        <taxon>Bacteria</taxon>
        <taxon>Bacillati</taxon>
        <taxon>Actinomycetota</taxon>
        <taxon>Actinomycetes</taxon>
        <taxon>Pseudonocardiales</taxon>
        <taxon>Pseudonocardiaceae</taxon>
        <taxon>Amycolatopsis</taxon>
    </lineage>
</organism>
<protein>
    <submittedName>
        <fullName evidence="3">Uncharacterized protein</fullName>
    </submittedName>
</protein>
<dbReference type="Proteomes" id="UP001440984">
    <property type="component" value="Unassembled WGS sequence"/>
</dbReference>
<feature type="signal peptide" evidence="2">
    <location>
        <begin position="1"/>
        <end position="33"/>
    </location>
</feature>
<name>A0ABV0LE48_9PSEU</name>
<dbReference type="EMBL" id="JBDZYD010000005">
    <property type="protein sequence ID" value="MEQ0560568.1"/>
    <property type="molecule type" value="Genomic_DNA"/>
</dbReference>
<gene>
    <name evidence="3" type="ORF">ABJI51_15890</name>
</gene>
<dbReference type="RefSeq" id="WP_348951511.1">
    <property type="nucleotide sequence ID" value="NZ_JBDZYD010000005.1"/>
</dbReference>
<proteinExistence type="predicted"/>